<dbReference type="AlphaFoldDB" id="A0A1Y3BV78"/>
<dbReference type="InterPro" id="IPR022083">
    <property type="entry name" value="KBP"/>
</dbReference>
<dbReference type="Proteomes" id="UP000194236">
    <property type="component" value="Unassembled WGS sequence"/>
</dbReference>
<evidence type="ECO:0000256" key="3">
    <source>
        <dbReference type="ARBA" id="ARBA00016840"/>
    </source>
</evidence>
<comment type="caution">
    <text evidence="6">The sequence shown here is derived from an EMBL/GenBank/DDBJ whole genome shotgun (WGS) entry which is preliminary data.</text>
</comment>
<evidence type="ECO:0000256" key="4">
    <source>
        <dbReference type="ARBA" id="ARBA00022490"/>
    </source>
</evidence>
<protein>
    <recommendedName>
        <fullName evidence="3">KIF-binding protein</fullName>
    </recommendedName>
</protein>
<reference evidence="6 7" key="1">
    <citation type="submission" date="2017-03" db="EMBL/GenBank/DDBJ databases">
        <title>Genome Survey of Euroglyphus maynei.</title>
        <authorList>
            <person name="Arlian L.G."/>
            <person name="Morgan M.S."/>
            <person name="Rider S.D."/>
        </authorList>
    </citation>
    <scope>NUCLEOTIDE SEQUENCE [LARGE SCALE GENOMIC DNA]</scope>
    <source>
        <strain evidence="6">Arlian Lab</strain>
        <tissue evidence="6">Whole body</tissue>
    </source>
</reference>
<evidence type="ECO:0000313" key="7">
    <source>
        <dbReference type="Proteomes" id="UP000194236"/>
    </source>
</evidence>
<sequence>MELAAQFYQTMEMAEESANYCLKSLRYQYPLLNTKWTKVDHIDWALNMATLSQYFVGKNHFESACHMMASARKVLNETDEQIKQKETDSFNKAHADLDIIEVKYCLSIFDESRESMDK</sequence>
<dbReference type="PANTHER" id="PTHR46321">
    <property type="entry name" value="KIF1-BINDING PROTEIN"/>
    <property type="match status" value="1"/>
</dbReference>
<evidence type="ECO:0000313" key="6">
    <source>
        <dbReference type="EMBL" id="OTF83703.1"/>
    </source>
</evidence>
<evidence type="ECO:0000256" key="5">
    <source>
        <dbReference type="ARBA" id="ARBA00023212"/>
    </source>
</evidence>
<accession>A0A1Y3BV78</accession>
<dbReference type="Pfam" id="PF12309">
    <property type="entry name" value="KBP_C"/>
    <property type="match status" value="1"/>
</dbReference>
<evidence type="ECO:0000256" key="2">
    <source>
        <dbReference type="ARBA" id="ARBA00010305"/>
    </source>
</evidence>
<comment type="subcellular location">
    <subcellularLocation>
        <location evidence="1">Cytoplasm</location>
        <location evidence="1">Cytoskeleton</location>
    </subcellularLocation>
</comment>
<keyword evidence="7" id="KW-1185">Reference proteome</keyword>
<organism evidence="6 7">
    <name type="scientific">Euroglyphus maynei</name>
    <name type="common">Mayne's house dust mite</name>
    <dbReference type="NCBI Taxonomy" id="6958"/>
    <lineage>
        <taxon>Eukaryota</taxon>
        <taxon>Metazoa</taxon>
        <taxon>Ecdysozoa</taxon>
        <taxon>Arthropoda</taxon>
        <taxon>Chelicerata</taxon>
        <taxon>Arachnida</taxon>
        <taxon>Acari</taxon>
        <taxon>Acariformes</taxon>
        <taxon>Sarcoptiformes</taxon>
        <taxon>Astigmata</taxon>
        <taxon>Psoroptidia</taxon>
        <taxon>Analgoidea</taxon>
        <taxon>Pyroglyphidae</taxon>
        <taxon>Pyroglyphinae</taxon>
        <taxon>Euroglyphus</taxon>
    </lineage>
</organism>
<keyword evidence="5" id="KW-0206">Cytoskeleton</keyword>
<dbReference type="OrthoDB" id="409897at2759"/>
<dbReference type="GO" id="GO:0005856">
    <property type="term" value="C:cytoskeleton"/>
    <property type="evidence" value="ECO:0007669"/>
    <property type="project" value="UniProtKB-SubCell"/>
</dbReference>
<comment type="similarity">
    <text evidence="2">Belongs to the KIF-binding protein family.</text>
</comment>
<gene>
    <name evidence="6" type="ORF">BLA29_013585</name>
</gene>
<evidence type="ECO:0000256" key="1">
    <source>
        <dbReference type="ARBA" id="ARBA00004245"/>
    </source>
</evidence>
<dbReference type="EMBL" id="MUJZ01002533">
    <property type="protein sequence ID" value="OTF83703.1"/>
    <property type="molecule type" value="Genomic_DNA"/>
</dbReference>
<name>A0A1Y3BV78_EURMA</name>
<dbReference type="PANTHER" id="PTHR46321:SF1">
    <property type="entry name" value="KIF-BINDING PROTEIN"/>
    <property type="match status" value="1"/>
</dbReference>
<feature type="non-terminal residue" evidence="6">
    <location>
        <position position="118"/>
    </location>
</feature>
<keyword evidence="4" id="KW-0963">Cytoplasm</keyword>
<proteinExistence type="inferred from homology"/>